<comment type="caution">
    <text evidence="1">The sequence shown here is derived from an EMBL/GenBank/DDBJ whole genome shotgun (WGS) entry which is preliminary data.</text>
</comment>
<dbReference type="AlphaFoldDB" id="A0A9X2CR57"/>
<organism evidence="1 2">
    <name type="scientific">Zunongwangia pacifica</name>
    <dbReference type="NCBI Taxonomy" id="2911062"/>
    <lineage>
        <taxon>Bacteria</taxon>
        <taxon>Pseudomonadati</taxon>
        <taxon>Bacteroidota</taxon>
        <taxon>Flavobacteriia</taxon>
        <taxon>Flavobacteriales</taxon>
        <taxon>Flavobacteriaceae</taxon>
        <taxon>Zunongwangia</taxon>
    </lineage>
</organism>
<evidence type="ECO:0000313" key="1">
    <source>
        <dbReference type="EMBL" id="MCL6220953.1"/>
    </source>
</evidence>
<name>A0A9X2CR57_9FLAO</name>
<sequence length="153" mass="17854">MIKVKIIFIIIVFELVTSCKTSILISQSTADNQITIDSTQCGSYEVKSNETTIGYVVKPFVVEVDRLKEITEFERKLRVKYKNKFNKDYRTYAFTTDRAKDTILMTLFLSSKQGENIPGWKCELQEVSTYPKRSEWVYYNCSKNRFKVPSDPD</sequence>
<accession>A0A9X2CR57</accession>
<proteinExistence type="predicted"/>
<gene>
    <name evidence="1" type="ORF">L1967_21895</name>
</gene>
<dbReference type="Proteomes" id="UP001139521">
    <property type="component" value="Unassembled WGS sequence"/>
</dbReference>
<evidence type="ECO:0000313" key="2">
    <source>
        <dbReference type="Proteomes" id="UP001139521"/>
    </source>
</evidence>
<dbReference type="RefSeq" id="WP_249603622.1">
    <property type="nucleotide sequence ID" value="NZ_JAKHSK010000072.1"/>
</dbReference>
<protein>
    <submittedName>
        <fullName evidence="1">Uncharacterized protein</fullName>
    </submittedName>
</protein>
<dbReference type="EMBL" id="JAKHSK010000072">
    <property type="protein sequence ID" value="MCL6220953.1"/>
    <property type="molecule type" value="Genomic_DNA"/>
</dbReference>
<keyword evidence="2" id="KW-1185">Reference proteome</keyword>
<reference evidence="1" key="1">
    <citation type="submission" date="2022-01" db="EMBL/GenBank/DDBJ databases">
        <title>Genome sequencing of Zunongwangia sp. M21534 genome.</title>
        <authorList>
            <person name="Chen Y."/>
            <person name="Dong C."/>
            <person name="Shao Z."/>
        </authorList>
    </citation>
    <scope>NUCLEOTIDE SEQUENCE</scope>
    <source>
        <strain evidence="1">MCCC M21534</strain>
    </source>
</reference>